<dbReference type="EMBL" id="RQHW01000078">
    <property type="protein sequence ID" value="TGN17376.1"/>
    <property type="molecule type" value="Genomic_DNA"/>
</dbReference>
<dbReference type="AlphaFoldDB" id="A0A4R9LUB8"/>
<gene>
    <name evidence="2" type="ORF">EHS15_17740</name>
</gene>
<name>A0A4R9LUB8_9LEPT</name>
<protein>
    <recommendedName>
        <fullName evidence="4">DUF2946 domain-containing protein</fullName>
    </recommendedName>
</protein>
<keyword evidence="1" id="KW-0732">Signal</keyword>
<reference evidence="2" key="1">
    <citation type="journal article" date="2019" name="PLoS Negl. Trop. Dis.">
        <title>Revisiting the worldwide diversity of Leptospira species in the environment.</title>
        <authorList>
            <person name="Vincent A.T."/>
            <person name="Schiettekatte O."/>
            <person name="Bourhy P."/>
            <person name="Veyrier F.J."/>
            <person name="Picardeau M."/>
        </authorList>
    </citation>
    <scope>NUCLEOTIDE SEQUENCE [LARGE SCALE GENOMIC DNA]</scope>
    <source>
        <strain evidence="2">201300427</strain>
    </source>
</reference>
<comment type="caution">
    <text evidence="2">The sequence shown here is derived from an EMBL/GenBank/DDBJ whole genome shotgun (WGS) entry which is preliminary data.</text>
</comment>
<evidence type="ECO:0000313" key="2">
    <source>
        <dbReference type="EMBL" id="TGN17376.1"/>
    </source>
</evidence>
<evidence type="ECO:0000313" key="3">
    <source>
        <dbReference type="Proteomes" id="UP000298058"/>
    </source>
</evidence>
<sequence length="120" mass="13693">MKFLKFAFILIFCSNFALQKIVDNEANCGVIGSPEGTCPYAFLDHGTHTELDHDLSEEGDHPDHVCFSCPCNLQLSVSWDLNLDRIYIHLNTVYLTFSEPVHKELPSTKGYFRPPRHHLS</sequence>
<evidence type="ECO:0008006" key="4">
    <source>
        <dbReference type="Google" id="ProtNLM"/>
    </source>
</evidence>
<feature type="chain" id="PRO_5020794598" description="DUF2946 domain-containing protein" evidence="1">
    <location>
        <begin position="20"/>
        <end position="120"/>
    </location>
</feature>
<proteinExistence type="predicted"/>
<dbReference type="OrthoDB" id="335292at2"/>
<dbReference type="Proteomes" id="UP000298058">
    <property type="component" value="Unassembled WGS sequence"/>
</dbReference>
<accession>A0A4R9LUB8</accession>
<dbReference type="RefSeq" id="WP_135761929.1">
    <property type="nucleotide sequence ID" value="NZ_RQHW01000078.1"/>
</dbReference>
<organism evidence="2 3">
    <name type="scientific">Leptospira idonii</name>
    <dbReference type="NCBI Taxonomy" id="1193500"/>
    <lineage>
        <taxon>Bacteria</taxon>
        <taxon>Pseudomonadati</taxon>
        <taxon>Spirochaetota</taxon>
        <taxon>Spirochaetia</taxon>
        <taxon>Leptospirales</taxon>
        <taxon>Leptospiraceae</taxon>
        <taxon>Leptospira</taxon>
    </lineage>
</organism>
<evidence type="ECO:0000256" key="1">
    <source>
        <dbReference type="SAM" id="SignalP"/>
    </source>
</evidence>
<feature type="signal peptide" evidence="1">
    <location>
        <begin position="1"/>
        <end position="19"/>
    </location>
</feature>
<keyword evidence="3" id="KW-1185">Reference proteome</keyword>